<evidence type="ECO:0000259" key="5">
    <source>
        <dbReference type="PROSITE" id="PS51085"/>
    </source>
</evidence>
<dbReference type="CDD" id="cd00207">
    <property type="entry name" value="fer2"/>
    <property type="match status" value="1"/>
</dbReference>
<keyword evidence="1" id="KW-0004">4Fe-4S</keyword>
<dbReference type="SUPFAM" id="SSF54292">
    <property type="entry name" value="2Fe-2S ferredoxin-like"/>
    <property type="match status" value="1"/>
</dbReference>
<dbReference type="InterPro" id="IPR001041">
    <property type="entry name" value="2Fe-2S_ferredoxin-type"/>
</dbReference>
<protein>
    <submittedName>
        <fullName evidence="7">Uncharacterized protein</fullName>
    </submittedName>
</protein>
<feature type="domain" description="4Fe-4S ferredoxin-type" evidence="6">
    <location>
        <begin position="223"/>
        <end position="254"/>
    </location>
</feature>
<reference evidence="7 8" key="1">
    <citation type="submission" date="2019-11" db="EMBL/GenBank/DDBJ databases">
        <title>Comparative genomics of hydrocarbon-degrading Desulfosarcina strains.</title>
        <authorList>
            <person name="Watanabe M."/>
            <person name="Kojima H."/>
            <person name="Fukui M."/>
        </authorList>
    </citation>
    <scope>NUCLEOTIDE SEQUENCE [LARGE SCALE GENOMIC DNA]</scope>
    <source>
        <strain evidence="7 8">28bB2T</strain>
    </source>
</reference>
<dbReference type="EMBL" id="AP021876">
    <property type="protein sequence ID" value="BBO81009.1"/>
    <property type="molecule type" value="Genomic_DNA"/>
</dbReference>
<evidence type="ECO:0000256" key="2">
    <source>
        <dbReference type="ARBA" id="ARBA00022723"/>
    </source>
</evidence>
<keyword evidence="4" id="KW-0411">Iron-sulfur</keyword>
<feature type="domain" description="2Fe-2S ferredoxin-type" evidence="5">
    <location>
        <begin position="1"/>
        <end position="101"/>
    </location>
</feature>
<keyword evidence="2" id="KW-0479">Metal-binding</keyword>
<evidence type="ECO:0000256" key="1">
    <source>
        <dbReference type="ARBA" id="ARBA00022485"/>
    </source>
</evidence>
<dbReference type="Proteomes" id="UP000425960">
    <property type="component" value="Chromosome"/>
</dbReference>
<dbReference type="InterPro" id="IPR017896">
    <property type="entry name" value="4Fe4S_Fe-S-bd"/>
</dbReference>
<dbReference type="GO" id="GO:0051539">
    <property type="term" value="F:4 iron, 4 sulfur cluster binding"/>
    <property type="evidence" value="ECO:0007669"/>
    <property type="project" value="UniProtKB-KW"/>
</dbReference>
<name>A0A5K7ZN48_9BACT</name>
<dbReference type="InterPro" id="IPR017900">
    <property type="entry name" value="4Fe4S_Fe_S_CS"/>
</dbReference>
<dbReference type="RefSeq" id="WP_155321817.1">
    <property type="nucleotide sequence ID" value="NZ_AP021876.1"/>
</dbReference>
<feature type="domain" description="4Fe-4S ferredoxin-type" evidence="6">
    <location>
        <begin position="183"/>
        <end position="216"/>
    </location>
</feature>
<dbReference type="InterPro" id="IPR036010">
    <property type="entry name" value="2Fe-2S_ferredoxin-like_sf"/>
</dbReference>
<dbReference type="AlphaFoldDB" id="A0A5K7ZN48"/>
<evidence type="ECO:0000259" key="6">
    <source>
        <dbReference type="PROSITE" id="PS51379"/>
    </source>
</evidence>
<dbReference type="PANTHER" id="PTHR24960:SF84">
    <property type="entry name" value="HYDROGENASE SUBUNIT"/>
    <property type="match status" value="1"/>
</dbReference>
<evidence type="ECO:0000313" key="7">
    <source>
        <dbReference type="EMBL" id="BBO81009.1"/>
    </source>
</evidence>
<dbReference type="PROSITE" id="PS51379">
    <property type="entry name" value="4FE4S_FER_2"/>
    <property type="match status" value="2"/>
</dbReference>
<dbReference type="PROSITE" id="PS00198">
    <property type="entry name" value="4FE4S_FER_1"/>
    <property type="match status" value="2"/>
</dbReference>
<dbReference type="Gene3D" id="3.30.70.20">
    <property type="match status" value="1"/>
</dbReference>
<evidence type="ECO:0000313" key="8">
    <source>
        <dbReference type="Proteomes" id="UP000425960"/>
    </source>
</evidence>
<dbReference type="PROSITE" id="PS51085">
    <property type="entry name" value="2FE2S_FER_2"/>
    <property type="match status" value="1"/>
</dbReference>
<dbReference type="Pfam" id="PF13510">
    <property type="entry name" value="Fer2_4"/>
    <property type="match status" value="1"/>
</dbReference>
<proteinExistence type="predicted"/>
<dbReference type="InterPro" id="IPR050157">
    <property type="entry name" value="PSI_iron-sulfur_center"/>
</dbReference>
<dbReference type="Pfam" id="PF12838">
    <property type="entry name" value="Fer4_7"/>
    <property type="match status" value="1"/>
</dbReference>
<accession>A0A5K7ZN48</accession>
<evidence type="ECO:0000256" key="3">
    <source>
        <dbReference type="ARBA" id="ARBA00023004"/>
    </source>
</evidence>
<evidence type="ECO:0000256" key="4">
    <source>
        <dbReference type="ARBA" id="ARBA00023014"/>
    </source>
</evidence>
<dbReference type="KEGG" id="dov:DSCO28_15750"/>
<sequence length="367" mass="39593">MRISIDNQVIEVKDAGTVLGAALDAGIYIPHLCAHPATGANAGMAPRSRIYRNGQPIVGDSTAPYAGCNLCLVEIEGQDGMHKACQTPVAEKMAVRTDSDTLRTARQANLAALLTASRHPVGCIACVMSDGCDRNICSMNTPEASRCCWKFHGCELRRVADHIGLPDGLGHTPAPPVSAGDNPVFSIDYSLCIGCLRCVSACEAIAQRGAIGFVNHAGGIAVGTVEADLKSSGCKFCLVCADVCPTGAIRENPARKKTNRLRRSLASSIFPPGNDVWLPLEAADLDAVPAREGVYRLCDRDQTVVQISGTADLKRDLLRERDEAESGTGFSFELDEMFMMRERQLIQQHMERFGDMPEKNKELDDLF</sequence>
<keyword evidence="3" id="KW-0408">Iron</keyword>
<organism evidence="7 8">
    <name type="scientific">Desulfosarcina ovata subsp. sediminis</name>
    <dbReference type="NCBI Taxonomy" id="885957"/>
    <lineage>
        <taxon>Bacteria</taxon>
        <taxon>Pseudomonadati</taxon>
        <taxon>Thermodesulfobacteriota</taxon>
        <taxon>Desulfobacteria</taxon>
        <taxon>Desulfobacterales</taxon>
        <taxon>Desulfosarcinaceae</taxon>
        <taxon>Desulfosarcina</taxon>
    </lineage>
</organism>
<dbReference type="PANTHER" id="PTHR24960">
    <property type="entry name" value="PHOTOSYSTEM I IRON-SULFUR CENTER-RELATED"/>
    <property type="match status" value="1"/>
</dbReference>
<dbReference type="SUPFAM" id="SSF54862">
    <property type="entry name" value="4Fe-4S ferredoxins"/>
    <property type="match status" value="1"/>
</dbReference>
<dbReference type="GO" id="GO:0046872">
    <property type="term" value="F:metal ion binding"/>
    <property type="evidence" value="ECO:0007669"/>
    <property type="project" value="UniProtKB-KW"/>
</dbReference>
<dbReference type="Gene3D" id="3.10.20.740">
    <property type="match status" value="1"/>
</dbReference>
<gene>
    <name evidence="7" type="ORF">DSCO28_15750</name>
</gene>